<dbReference type="STRING" id="335543.Sfum_1443"/>
<dbReference type="eggNOG" id="COG5421">
    <property type="taxonomic scope" value="Bacteria"/>
</dbReference>
<protein>
    <submittedName>
        <fullName evidence="1">Uncharacterized protein</fullName>
    </submittedName>
</protein>
<reference evidence="1 2" key="1">
    <citation type="submission" date="2006-10" db="EMBL/GenBank/DDBJ databases">
        <title>Complete sequence of Syntrophobacter fumaroxidans MPOB.</title>
        <authorList>
            <consortium name="US DOE Joint Genome Institute"/>
            <person name="Copeland A."/>
            <person name="Lucas S."/>
            <person name="Lapidus A."/>
            <person name="Barry K."/>
            <person name="Detter J.C."/>
            <person name="Glavina del Rio T."/>
            <person name="Hammon N."/>
            <person name="Israni S."/>
            <person name="Pitluck S."/>
            <person name="Goltsman E.G."/>
            <person name="Martinez M."/>
            <person name="Schmutz J."/>
            <person name="Larimer F."/>
            <person name="Land M."/>
            <person name="Hauser L."/>
            <person name="Kyrpides N."/>
            <person name="Kim E."/>
            <person name="Boone D.R."/>
            <person name="Brockman F."/>
            <person name="Culley D."/>
            <person name="Ferry J."/>
            <person name="Gunsalus R."/>
            <person name="McInerney M.J."/>
            <person name="Morrison M."/>
            <person name="Plugge C."/>
            <person name="Rohlin L."/>
            <person name="Scholten J."/>
            <person name="Sieber J."/>
            <person name="Stams A.J.M."/>
            <person name="Worm P."/>
            <person name="Henstra A.M."/>
            <person name="Richardson P."/>
        </authorList>
    </citation>
    <scope>NUCLEOTIDE SEQUENCE [LARGE SCALE GENOMIC DNA]</scope>
    <source>
        <strain evidence="2">DSM 10017 / MPOB</strain>
    </source>
</reference>
<sequence length="168" mass="18601">MAPIFVGAPLFHADFQPRNLTKTKKAEGTRPLCLCLALSCGYVLNDQACIYRQPNAITEMDRWSSTTNSLTISAIQRTGEPVADIIHNFGRSDEFDRDDLARLCRSIARVCCVDIHDPIESAACPASGVQSSILPEGVRQAGGKRKMFPLLHRPRNDQSFLQKARNNS</sequence>
<dbReference type="EMBL" id="CP000478">
    <property type="protein sequence ID" value="ABK17134.1"/>
    <property type="molecule type" value="Genomic_DNA"/>
</dbReference>
<keyword evidence="2" id="KW-1185">Reference proteome</keyword>
<name>A0LI82_SYNFM</name>
<evidence type="ECO:0000313" key="2">
    <source>
        <dbReference type="Proteomes" id="UP000001784"/>
    </source>
</evidence>
<dbReference type="KEGG" id="sfu:Sfum_1443"/>
<dbReference type="Proteomes" id="UP000001784">
    <property type="component" value="Chromosome"/>
</dbReference>
<dbReference type="HOGENOM" id="CLU_1585658_0_0_7"/>
<gene>
    <name evidence="1" type="ordered locus">Sfum_1443</name>
</gene>
<accession>A0LI82</accession>
<evidence type="ECO:0000313" key="1">
    <source>
        <dbReference type="EMBL" id="ABK17134.1"/>
    </source>
</evidence>
<dbReference type="InParanoid" id="A0LI82"/>
<proteinExistence type="predicted"/>
<dbReference type="AlphaFoldDB" id="A0LI82"/>
<organism evidence="1 2">
    <name type="scientific">Syntrophobacter fumaroxidans (strain DSM 10017 / MPOB)</name>
    <dbReference type="NCBI Taxonomy" id="335543"/>
    <lineage>
        <taxon>Bacteria</taxon>
        <taxon>Pseudomonadati</taxon>
        <taxon>Thermodesulfobacteriota</taxon>
        <taxon>Syntrophobacteria</taxon>
        <taxon>Syntrophobacterales</taxon>
        <taxon>Syntrophobacteraceae</taxon>
        <taxon>Syntrophobacter</taxon>
    </lineage>
</organism>